<dbReference type="EMBL" id="OW240924">
    <property type="protein sequence ID" value="CAH2327298.1"/>
    <property type="molecule type" value="Genomic_DNA"/>
</dbReference>
<name>A0AAD1TIR3_PELCU</name>
<accession>A0AAD1TIR3</accession>
<keyword evidence="2" id="KW-1185">Reference proteome</keyword>
<dbReference type="Proteomes" id="UP001295444">
    <property type="component" value="Chromosome 13"/>
</dbReference>
<evidence type="ECO:0000313" key="2">
    <source>
        <dbReference type="Proteomes" id="UP001295444"/>
    </source>
</evidence>
<reference evidence="1" key="1">
    <citation type="submission" date="2022-03" db="EMBL/GenBank/DDBJ databases">
        <authorList>
            <person name="Alioto T."/>
            <person name="Alioto T."/>
            <person name="Gomez Garrido J."/>
        </authorList>
    </citation>
    <scope>NUCLEOTIDE SEQUENCE</scope>
</reference>
<protein>
    <submittedName>
        <fullName evidence="1">Uncharacterized protein</fullName>
    </submittedName>
</protein>
<sequence length="139" mass="15699">MVDALADLTRLETLHKQNPSDSLLTQLKTTRDLITQLSAADVARNLMWSKQRFYEKGNKADSLLARCLKKRQENKTISKIRTRSGETTTNPEAIAQEFLQYYTDLYNHATPTPTGEINQAEATSSFLRPLNLPTLSSRA</sequence>
<proteinExistence type="predicted"/>
<evidence type="ECO:0000313" key="1">
    <source>
        <dbReference type="EMBL" id="CAH2327298.1"/>
    </source>
</evidence>
<dbReference type="AlphaFoldDB" id="A0AAD1TIR3"/>
<gene>
    <name evidence="1" type="ORF">PECUL_23A024563</name>
</gene>
<feature type="non-terminal residue" evidence="1">
    <location>
        <position position="139"/>
    </location>
</feature>
<organism evidence="1 2">
    <name type="scientific">Pelobates cultripes</name>
    <name type="common">Western spadefoot toad</name>
    <dbReference type="NCBI Taxonomy" id="61616"/>
    <lineage>
        <taxon>Eukaryota</taxon>
        <taxon>Metazoa</taxon>
        <taxon>Chordata</taxon>
        <taxon>Craniata</taxon>
        <taxon>Vertebrata</taxon>
        <taxon>Euteleostomi</taxon>
        <taxon>Amphibia</taxon>
        <taxon>Batrachia</taxon>
        <taxon>Anura</taxon>
        <taxon>Pelobatoidea</taxon>
        <taxon>Pelobatidae</taxon>
        <taxon>Pelobates</taxon>
    </lineage>
</organism>